<feature type="transmembrane region" description="Helical" evidence="1">
    <location>
        <begin position="356"/>
        <end position="382"/>
    </location>
</feature>
<feature type="transmembrane region" description="Helical" evidence="1">
    <location>
        <begin position="159"/>
        <end position="180"/>
    </location>
</feature>
<feature type="transmembrane region" description="Helical" evidence="1">
    <location>
        <begin position="313"/>
        <end position="336"/>
    </location>
</feature>
<feature type="transmembrane region" description="Helical" evidence="1">
    <location>
        <begin position="186"/>
        <end position="205"/>
    </location>
</feature>
<sequence>MHQHVAPTEGAPKLRTSRRVVVSLSAIMGVLGLITLIGLIALWPNSADLPDKEPLFAHEGSTISGEVVDTHPGEAGGMVTMQPDGSENTILVHANPDVPAEEFSIGDRIRVVNLTSLQETPSGPETVYSYMDHHREWPMLMLFGLFVIAIVAVARWKGFAALVGLIGAMAMVWFFLLPALMSGANALLVALVTASVVMMIVMFLAHGISVKTVTALLGTFLGIASVAALAWWAIPATNLTPLAHEDMRRLFYSTEGAIDPKGILLSAMVLTGVGVLNDVTITQSATVIELRASAPNRSRRSIFAMAMRIGRDHIASTVYTVAFAYVGASMVMIMLGATFDLTMLELFTFEEFAAQIVPILVVSIGLVLTIPLTTAITAWLCGDPIEVEAGDKELEDELEDDTAVKE</sequence>
<dbReference type="Proteomes" id="UP000824005">
    <property type="component" value="Unassembled WGS sequence"/>
</dbReference>
<feature type="transmembrane region" description="Helical" evidence="1">
    <location>
        <begin position="263"/>
        <end position="292"/>
    </location>
</feature>
<dbReference type="EMBL" id="DXDC01000126">
    <property type="protein sequence ID" value="HIY65487.1"/>
    <property type="molecule type" value="Genomic_DNA"/>
</dbReference>
<evidence type="ECO:0000256" key="1">
    <source>
        <dbReference type="SAM" id="Phobius"/>
    </source>
</evidence>
<keyword evidence="1" id="KW-0812">Transmembrane</keyword>
<dbReference type="AlphaFoldDB" id="A0A9D1YUP7"/>
<evidence type="ECO:0000313" key="3">
    <source>
        <dbReference type="Proteomes" id="UP000824005"/>
    </source>
</evidence>
<proteinExistence type="predicted"/>
<gene>
    <name evidence="2" type="ORF">H9830_04345</name>
</gene>
<keyword evidence="1" id="KW-1133">Transmembrane helix</keyword>
<protein>
    <submittedName>
        <fullName evidence="2">YibE/F family protein</fullName>
    </submittedName>
</protein>
<organism evidence="2 3">
    <name type="scientific">Candidatus Agrococcus pullicola</name>
    <dbReference type="NCBI Taxonomy" id="2838429"/>
    <lineage>
        <taxon>Bacteria</taxon>
        <taxon>Bacillati</taxon>
        <taxon>Actinomycetota</taxon>
        <taxon>Actinomycetes</taxon>
        <taxon>Micrococcales</taxon>
        <taxon>Microbacteriaceae</taxon>
        <taxon>Agrococcus</taxon>
    </lineage>
</organism>
<name>A0A9D1YUP7_9MICO</name>
<dbReference type="PANTHER" id="PTHR41771">
    <property type="entry name" value="MEMBRANE PROTEIN-RELATED"/>
    <property type="match status" value="1"/>
</dbReference>
<dbReference type="InterPro" id="IPR012507">
    <property type="entry name" value="YibE_F"/>
</dbReference>
<accession>A0A9D1YUP7</accession>
<comment type="caution">
    <text evidence="2">The sequence shown here is derived from an EMBL/GenBank/DDBJ whole genome shotgun (WGS) entry which is preliminary data.</text>
</comment>
<reference evidence="2" key="2">
    <citation type="submission" date="2021-04" db="EMBL/GenBank/DDBJ databases">
        <authorList>
            <person name="Gilroy R."/>
        </authorList>
    </citation>
    <scope>NUCLEOTIDE SEQUENCE</scope>
    <source>
        <strain evidence="2">ChiGjej1B1-98</strain>
    </source>
</reference>
<dbReference type="Pfam" id="PF07907">
    <property type="entry name" value="YibE_F"/>
    <property type="match status" value="1"/>
</dbReference>
<keyword evidence="1" id="KW-0472">Membrane</keyword>
<feature type="transmembrane region" description="Helical" evidence="1">
    <location>
        <begin position="212"/>
        <end position="234"/>
    </location>
</feature>
<feature type="transmembrane region" description="Helical" evidence="1">
    <location>
        <begin position="20"/>
        <end position="43"/>
    </location>
</feature>
<evidence type="ECO:0000313" key="2">
    <source>
        <dbReference type="EMBL" id="HIY65487.1"/>
    </source>
</evidence>
<dbReference type="PANTHER" id="PTHR41771:SF1">
    <property type="entry name" value="MEMBRANE PROTEIN"/>
    <property type="match status" value="1"/>
</dbReference>
<feature type="transmembrane region" description="Helical" evidence="1">
    <location>
        <begin position="137"/>
        <end position="154"/>
    </location>
</feature>
<reference evidence="2" key="1">
    <citation type="journal article" date="2021" name="PeerJ">
        <title>Extensive microbial diversity within the chicken gut microbiome revealed by metagenomics and culture.</title>
        <authorList>
            <person name="Gilroy R."/>
            <person name="Ravi A."/>
            <person name="Getino M."/>
            <person name="Pursley I."/>
            <person name="Horton D.L."/>
            <person name="Alikhan N.F."/>
            <person name="Baker D."/>
            <person name="Gharbi K."/>
            <person name="Hall N."/>
            <person name="Watson M."/>
            <person name="Adriaenssens E.M."/>
            <person name="Foster-Nyarko E."/>
            <person name="Jarju S."/>
            <person name="Secka A."/>
            <person name="Antonio M."/>
            <person name="Oren A."/>
            <person name="Chaudhuri R.R."/>
            <person name="La Ragione R."/>
            <person name="Hildebrand F."/>
            <person name="Pallen M.J."/>
        </authorList>
    </citation>
    <scope>NUCLEOTIDE SEQUENCE</scope>
    <source>
        <strain evidence="2">ChiGjej1B1-98</strain>
    </source>
</reference>